<feature type="transmembrane region" description="Helical" evidence="6">
    <location>
        <begin position="99"/>
        <end position="116"/>
    </location>
</feature>
<evidence type="ECO:0000256" key="2">
    <source>
        <dbReference type="ARBA" id="ARBA00022475"/>
    </source>
</evidence>
<dbReference type="InterPro" id="IPR005115">
    <property type="entry name" value="Gly_transporter"/>
</dbReference>
<feature type="transmembrane region" description="Helical" evidence="6">
    <location>
        <begin position="128"/>
        <end position="149"/>
    </location>
</feature>
<dbReference type="OrthoDB" id="445784at2759"/>
<accession>A0A9P1GPX8</accession>
<evidence type="ECO:0000256" key="4">
    <source>
        <dbReference type="ARBA" id="ARBA00022989"/>
    </source>
</evidence>
<keyword evidence="5 6" id="KW-0472">Membrane</keyword>
<dbReference type="PANTHER" id="PTHR30506:SF3">
    <property type="entry name" value="UPF0126 INNER MEMBRANE PROTEIN YADS-RELATED"/>
    <property type="match status" value="1"/>
</dbReference>
<dbReference type="AlphaFoldDB" id="A0A9P1GPX8"/>
<evidence type="ECO:0000313" key="12">
    <source>
        <dbReference type="Proteomes" id="UP001152797"/>
    </source>
</evidence>
<comment type="subcellular location">
    <subcellularLocation>
        <location evidence="1">Cell membrane</location>
        <topology evidence="1">Multi-pass membrane protein</topology>
    </subcellularLocation>
</comment>
<feature type="chain" id="PRO_5043273080" evidence="7">
    <location>
        <begin position="31"/>
        <end position="284"/>
    </location>
</feature>
<evidence type="ECO:0000259" key="8">
    <source>
        <dbReference type="Pfam" id="PF03458"/>
    </source>
</evidence>
<dbReference type="Proteomes" id="UP001152797">
    <property type="component" value="Unassembled WGS sequence"/>
</dbReference>
<feature type="transmembrane region" description="Helical" evidence="6">
    <location>
        <begin position="156"/>
        <end position="175"/>
    </location>
</feature>
<dbReference type="Pfam" id="PF03458">
    <property type="entry name" value="Gly_transporter"/>
    <property type="match status" value="2"/>
</dbReference>
<feature type="transmembrane region" description="Helical" evidence="6">
    <location>
        <begin position="54"/>
        <end position="78"/>
    </location>
</feature>
<evidence type="ECO:0000256" key="5">
    <source>
        <dbReference type="ARBA" id="ARBA00023136"/>
    </source>
</evidence>
<feature type="transmembrane region" description="Helical" evidence="6">
    <location>
        <begin position="195"/>
        <end position="219"/>
    </location>
</feature>
<dbReference type="EMBL" id="CAMXCT010006719">
    <property type="protein sequence ID" value="CAI4018882.1"/>
    <property type="molecule type" value="Genomic_DNA"/>
</dbReference>
<comment type="caution">
    <text evidence="9">The sequence shown here is derived from an EMBL/GenBank/DDBJ whole genome shotgun (WGS) entry which is preliminary data.</text>
</comment>
<evidence type="ECO:0000313" key="11">
    <source>
        <dbReference type="EMBL" id="CAL4806194.1"/>
    </source>
</evidence>
<feature type="domain" description="Glycine transporter" evidence="8">
    <location>
        <begin position="131"/>
        <end position="208"/>
    </location>
</feature>
<evidence type="ECO:0000256" key="6">
    <source>
        <dbReference type="SAM" id="Phobius"/>
    </source>
</evidence>
<dbReference type="GO" id="GO:0005886">
    <property type="term" value="C:plasma membrane"/>
    <property type="evidence" value="ECO:0007669"/>
    <property type="project" value="UniProtKB-SubCell"/>
</dbReference>
<dbReference type="EMBL" id="CAMXCT020006719">
    <property type="protein sequence ID" value="CAL1172257.1"/>
    <property type="molecule type" value="Genomic_DNA"/>
</dbReference>
<organism evidence="9">
    <name type="scientific">Cladocopium goreaui</name>
    <dbReference type="NCBI Taxonomy" id="2562237"/>
    <lineage>
        <taxon>Eukaryota</taxon>
        <taxon>Sar</taxon>
        <taxon>Alveolata</taxon>
        <taxon>Dinophyceae</taxon>
        <taxon>Suessiales</taxon>
        <taxon>Symbiodiniaceae</taxon>
        <taxon>Cladocopium</taxon>
    </lineage>
</organism>
<dbReference type="EMBL" id="CAMXCT030006719">
    <property type="protein sequence ID" value="CAL4806194.1"/>
    <property type="molecule type" value="Genomic_DNA"/>
</dbReference>
<sequence length="284" mass="30709">MKGRKAQRQRLALIAALVCAVLLSDRERQAVTIDRTFMAANYVGDASFAFTGSLAAGLAGMDLLGCNLVGFITALGGGTIRDIMLGRTPIFWTTMYDEALLCIVISTGAFFGLPYLANRFGITAEGEFVFWTDTVGLAAFAVLGARVAACLPDHHVHAGACALCGLSTACFGGLVRDILCQKPPRILYAEHEMYATPALLGALVCVWLLRSGGAAWPWIFLSFSMGFPMVGESTSQQISLRVLYQTLRFPTIWGRKHPKTLPRRGPSMWRACSWVPGWSSSCAS</sequence>
<protein>
    <submittedName>
        <fullName evidence="11">Glycine transporter domain-containing protein</fullName>
    </submittedName>
</protein>
<keyword evidence="7" id="KW-0732">Signal</keyword>
<keyword evidence="4 6" id="KW-1133">Transmembrane helix</keyword>
<gene>
    <name evidence="9" type="ORF">C1SCF055_LOCUS43415</name>
</gene>
<reference evidence="9" key="1">
    <citation type="submission" date="2022-10" db="EMBL/GenBank/DDBJ databases">
        <authorList>
            <person name="Chen Y."/>
            <person name="Dougan E. K."/>
            <person name="Chan C."/>
            <person name="Rhodes N."/>
            <person name="Thang M."/>
        </authorList>
    </citation>
    <scope>NUCLEOTIDE SEQUENCE</scope>
</reference>
<keyword evidence="12" id="KW-1185">Reference proteome</keyword>
<reference evidence="10" key="2">
    <citation type="submission" date="2024-04" db="EMBL/GenBank/DDBJ databases">
        <authorList>
            <person name="Chen Y."/>
            <person name="Shah S."/>
            <person name="Dougan E. K."/>
            <person name="Thang M."/>
            <person name="Chan C."/>
        </authorList>
    </citation>
    <scope>NUCLEOTIDE SEQUENCE [LARGE SCALE GENOMIC DNA]</scope>
</reference>
<keyword evidence="2" id="KW-1003">Cell membrane</keyword>
<feature type="signal peptide" evidence="7">
    <location>
        <begin position="1"/>
        <end position="30"/>
    </location>
</feature>
<evidence type="ECO:0000256" key="7">
    <source>
        <dbReference type="SAM" id="SignalP"/>
    </source>
</evidence>
<keyword evidence="3 6" id="KW-0812">Transmembrane</keyword>
<evidence type="ECO:0000256" key="1">
    <source>
        <dbReference type="ARBA" id="ARBA00004651"/>
    </source>
</evidence>
<proteinExistence type="predicted"/>
<dbReference type="PANTHER" id="PTHR30506">
    <property type="entry name" value="INNER MEMBRANE PROTEIN"/>
    <property type="match status" value="1"/>
</dbReference>
<evidence type="ECO:0000256" key="3">
    <source>
        <dbReference type="ARBA" id="ARBA00022692"/>
    </source>
</evidence>
<feature type="domain" description="Glycine transporter" evidence="8">
    <location>
        <begin position="40"/>
        <end position="111"/>
    </location>
</feature>
<evidence type="ECO:0000313" key="9">
    <source>
        <dbReference type="EMBL" id="CAI4018882.1"/>
    </source>
</evidence>
<evidence type="ECO:0000313" key="10">
    <source>
        <dbReference type="EMBL" id="CAL1172257.1"/>
    </source>
</evidence>
<name>A0A9P1GPX8_9DINO</name>